<protein>
    <submittedName>
        <fullName evidence="8">Solute carrier family 35 member F5</fullName>
    </submittedName>
</protein>
<evidence type="ECO:0000256" key="3">
    <source>
        <dbReference type="ARBA" id="ARBA00022448"/>
    </source>
</evidence>
<sequence length="401" mass="44770">MVRILRERCCGGFDCSHGRRWTLGVFYVVTVAAVWIAASYIVQSVVDDGVSPFLITYICNSLFLIYIPLVEIARYFEDSIAKIWKWRPRGSDDNEPTTLVGEGFDEKRRWSRARIAKISLLICPFWFLAQLTFNYSLKYTTVTSNTILSSSSSLFTFILALVFLGEKFTWVKLISVLFCMGGTIIVSLGDSKTGPNSVAKNPVLGDILTLFSTFLYAVYISLIRVKLPDDKEGQGQPSMAQFLGFLGLFNFLIFMPVALILYFTKLDRLNQLNMQQFGIIVGKGLLDNVFSDYLWAKAIQLTTTTVATAGLTIQVPMAAVVDTLSGHNPNYLDYIGAACVVLGFVGLNFRSNKSNEPQPIDREQELEQEQEHRDNTIEVGIDVRLQTSEETSTNIIAAAAT</sequence>
<dbReference type="SUPFAM" id="SSF103481">
    <property type="entry name" value="Multidrug resistance efflux transporter EmrE"/>
    <property type="match status" value="2"/>
</dbReference>
<evidence type="ECO:0000313" key="9">
    <source>
        <dbReference type="Proteomes" id="UP000036987"/>
    </source>
</evidence>
<dbReference type="AlphaFoldDB" id="A0A0K9NJ93"/>
<dbReference type="GO" id="GO:0022857">
    <property type="term" value="F:transmembrane transporter activity"/>
    <property type="evidence" value="ECO:0007669"/>
    <property type="project" value="InterPro"/>
</dbReference>
<gene>
    <name evidence="8" type="ORF">ZOSMA_9G01540</name>
</gene>
<keyword evidence="9" id="KW-1185">Reference proteome</keyword>
<feature type="transmembrane region" description="Helical" evidence="7">
    <location>
        <begin position="147"/>
        <end position="164"/>
    </location>
</feature>
<evidence type="ECO:0000256" key="7">
    <source>
        <dbReference type="SAM" id="Phobius"/>
    </source>
</evidence>
<evidence type="ECO:0000256" key="2">
    <source>
        <dbReference type="ARBA" id="ARBA00007863"/>
    </source>
</evidence>
<evidence type="ECO:0000256" key="6">
    <source>
        <dbReference type="ARBA" id="ARBA00023136"/>
    </source>
</evidence>
<dbReference type="InterPro" id="IPR009262">
    <property type="entry name" value="SLC35_F1/F2/F6"/>
</dbReference>
<dbReference type="PANTHER" id="PTHR23051:SF0">
    <property type="entry name" value="SOLUTE CARRIER FAMILY 35 MEMBER F5"/>
    <property type="match status" value="1"/>
</dbReference>
<evidence type="ECO:0000256" key="1">
    <source>
        <dbReference type="ARBA" id="ARBA00004141"/>
    </source>
</evidence>
<feature type="transmembrane region" description="Helical" evidence="7">
    <location>
        <begin position="242"/>
        <end position="264"/>
    </location>
</feature>
<keyword evidence="4 7" id="KW-0812">Transmembrane</keyword>
<dbReference type="PANTHER" id="PTHR23051">
    <property type="entry name" value="SOLUTE CARRIER FAMILY 35, MEMBER F5"/>
    <property type="match status" value="1"/>
</dbReference>
<feature type="transmembrane region" description="Helical" evidence="7">
    <location>
        <begin position="21"/>
        <end position="42"/>
    </location>
</feature>
<comment type="caution">
    <text evidence="8">The sequence shown here is derived from an EMBL/GenBank/DDBJ whole genome shotgun (WGS) entry which is preliminary data.</text>
</comment>
<keyword evidence="6 7" id="KW-0472">Membrane</keyword>
<proteinExistence type="inferred from homology"/>
<accession>A0A0K9NJ93</accession>
<organism evidence="8 9">
    <name type="scientific">Zostera marina</name>
    <name type="common">Eelgrass</name>
    <dbReference type="NCBI Taxonomy" id="29655"/>
    <lineage>
        <taxon>Eukaryota</taxon>
        <taxon>Viridiplantae</taxon>
        <taxon>Streptophyta</taxon>
        <taxon>Embryophyta</taxon>
        <taxon>Tracheophyta</taxon>
        <taxon>Spermatophyta</taxon>
        <taxon>Magnoliopsida</taxon>
        <taxon>Liliopsida</taxon>
        <taxon>Zosteraceae</taxon>
        <taxon>Zostera</taxon>
    </lineage>
</organism>
<feature type="transmembrane region" description="Helical" evidence="7">
    <location>
        <begin position="54"/>
        <end position="76"/>
    </location>
</feature>
<feature type="transmembrane region" description="Helical" evidence="7">
    <location>
        <begin position="171"/>
        <end position="189"/>
    </location>
</feature>
<evidence type="ECO:0000313" key="8">
    <source>
        <dbReference type="EMBL" id="KMZ56050.1"/>
    </source>
</evidence>
<name>A0A0K9NJ93_ZOSMR</name>
<comment type="similarity">
    <text evidence="2">Belongs to the SLC35F solute transporter family.</text>
</comment>
<reference evidence="9" key="1">
    <citation type="journal article" date="2016" name="Nature">
        <title>The genome of the seagrass Zostera marina reveals angiosperm adaptation to the sea.</title>
        <authorList>
            <person name="Olsen J.L."/>
            <person name="Rouze P."/>
            <person name="Verhelst B."/>
            <person name="Lin Y.-C."/>
            <person name="Bayer T."/>
            <person name="Collen J."/>
            <person name="Dattolo E."/>
            <person name="De Paoli E."/>
            <person name="Dittami S."/>
            <person name="Maumus F."/>
            <person name="Michel G."/>
            <person name="Kersting A."/>
            <person name="Lauritano C."/>
            <person name="Lohaus R."/>
            <person name="Toepel M."/>
            <person name="Tonon T."/>
            <person name="Vanneste K."/>
            <person name="Amirebrahimi M."/>
            <person name="Brakel J."/>
            <person name="Bostroem C."/>
            <person name="Chovatia M."/>
            <person name="Grimwood J."/>
            <person name="Jenkins J.W."/>
            <person name="Jueterbock A."/>
            <person name="Mraz A."/>
            <person name="Stam W.T."/>
            <person name="Tice H."/>
            <person name="Bornberg-Bauer E."/>
            <person name="Green P.J."/>
            <person name="Pearson G.A."/>
            <person name="Procaccini G."/>
            <person name="Duarte C.M."/>
            <person name="Schmutz J."/>
            <person name="Reusch T.B.H."/>
            <person name="Van de Peer Y."/>
        </authorList>
    </citation>
    <scope>NUCLEOTIDE SEQUENCE [LARGE SCALE GENOMIC DNA]</scope>
    <source>
        <strain evidence="9">cv. Finnish</strain>
    </source>
</reference>
<dbReference type="EMBL" id="LFYR01002228">
    <property type="protein sequence ID" value="KMZ56050.1"/>
    <property type="molecule type" value="Genomic_DNA"/>
</dbReference>
<dbReference type="GO" id="GO:0016020">
    <property type="term" value="C:membrane"/>
    <property type="evidence" value="ECO:0007669"/>
    <property type="project" value="UniProtKB-SubCell"/>
</dbReference>
<dbReference type="Gene3D" id="1.10.3730.20">
    <property type="match status" value="1"/>
</dbReference>
<dbReference type="Pfam" id="PF06027">
    <property type="entry name" value="SLC35F"/>
    <property type="match status" value="1"/>
</dbReference>
<feature type="transmembrane region" description="Helical" evidence="7">
    <location>
        <begin position="201"/>
        <end position="222"/>
    </location>
</feature>
<dbReference type="InterPro" id="IPR037185">
    <property type="entry name" value="EmrE-like"/>
</dbReference>
<comment type="subcellular location">
    <subcellularLocation>
        <location evidence="1">Membrane</location>
        <topology evidence="1">Multi-pass membrane protein</topology>
    </subcellularLocation>
</comment>
<dbReference type="OMA" id="TEVWRWV"/>
<dbReference type="STRING" id="29655.A0A0K9NJ93"/>
<keyword evidence="5 7" id="KW-1133">Transmembrane helix</keyword>
<dbReference type="OrthoDB" id="1436450at2759"/>
<feature type="transmembrane region" description="Helical" evidence="7">
    <location>
        <begin position="115"/>
        <end position="135"/>
    </location>
</feature>
<keyword evidence="3" id="KW-0813">Transport</keyword>
<evidence type="ECO:0000256" key="5">
    <source>
        <dbReference type="ARBA" id="ARBA00022989"/>
    </source>
</evidence>
<evidence type="ECO:0000256" key="4">
    <source>
        <dbReference type="ARBA" id="ARBA00022692"/>
    </source>
</evidence>
<dbReference type="Proteomes" id="UP000036987">
    <property type="component" value="Unassembled WGS sequence"/>
</dbReference>